<evidence type="ECO:0000313" key="1">
    <source>
        <dbReference type="EMBL" id="GAP35798.1"/>
    </source>
</evidence>
<dbReference type="AlphaFoldDB" id="A0A0K8NZJ3"/>
<dbReference type="RefSeq" id="WP_054019833.1">
    <property type="nucleotide sequence ID" value="NZ_BBYR01000028.1"/>
</dbReference>
<name>A0A0K8NZJ3_PISS1</name>
<organism evidence="1 2">
    <name type="scientific">Piscinibacter sakaiensis</name>
    <name type="common">Ideonella sakaiensis</name>
    <dbReference type="NCBI Taxonomy" id="1547922"/>
    <lineage>
        <taxon>Bacteria</taxon>
        <taxon>Pseudomonadati</taxon>
        <taxon>Pseudomonadota</taxon>
        <taxon>Betaproteobacteria</taxon>
        <taxon>Burkholderiales</taxon>
        <taxon>Sphaerotilaceae</taxon>
        <taxon>Piscinibacter</taxon>
    </lineage>
</organism>
<proteinExistence type="predicted"/>
<protein>
    <submittedName>
        <fullName evidence="1">Uncharacterized protein</fullName>
    </submittedName>
</protein>
<keyword evidence="2" id="KW-1185">Reference proteome</keyword>
<evidence type="ECO:0000313" key="2">
    <source>
        <dbReference type="Proteomes" id="UP000037660"/>
    </source>
</evidence>
<dbReference type="Proteomes" id="UP000037660">
    <property type="component" value="Unassembled WGS sequence"/>
</dbReference>
<accession>A0A0K8NZJ3</accession>
<comment type="caution">
    <text evidence="1">The sequence shown here is derived from an EMBL/GenBank/DDBJ whole genome shotgun (WGS) entry which is preliminary data.</text>
</comment>
<gene>
    <name evidence="1" type="ORF">ISF6_1571</name>
</gene>
<reference evidence="2" key="1">
    <citation type="submission" date="2015-07" db="EMBL/GenBank/DDBJ databases">
        <title>Discovery of a poly(ethylene terephthalate assimilation.</title>
        <authorList>
            <person name="Yoshida S."/>
            <person name="Hiraga K."/>
            <person name="Takehana T."/>
            <person name="Taniguchi I."/>
            <person name="Yamaji H."/>
            <person name="Maeda Y."/>
            <person name="Toyohara K."/>
            <person name="Miyamoto K."/>
            <person name="Kimura Y."/>
            <person name="Oda K."/>
        </authorList>
    </citation>
    <scope>NUCLEOTIDE SEQUENCE [LARGE SCALE GENOMIC DNA]</scope>
    <source>
        <strain evidence="2">NBRC 110686 / TISTR 2288 / 201-F6</strain>
    </source>
</reference>
<sequence>MSAAAFTLPPTQGLKPAVTAKAAWMKAQTATELLKHLNKSGNQVWLGATSWADGGLLLGWASLESAAAEMAGMARLVLPGDEGKAAVHFTLGAGGMALGVARPAHLASLAQRLFDHGLMAMPAPAQGRLPLVMPSLAQLLYQSVPAAVMYTSALPTPGILFTLGGGLQR</sequence>
<dbReference type="EMBL" id="BBYR01000028">
    <property type="protein sequence ID" value="GAP35798.1"/>
    <property type="molecule type" value="Genomic_DNA"/>
</dbReference>
<reference evidence="1 2" key="2">
    <citation type="journal article" date="2016" name="Science">
        <title>A bacterium that degrades and assimilates poly(ethylene terephthalate).</title>
        <authorList>
            <person name="Yoshida S."/>
            <person name="Hiraga K."/>
            <person name="Takehana T."/>
            <person name="Taniguchi I."/>
            <person name="Yamaji H."/>
            <person name="Maeda Y."/>
            <person name="Toyohara K."/>
            <person name="Miyamoto K."/>
            <person name="Kimura Y."/>
            <person name="Oda K."/>
        </authorList>
    </citation>
    <scope>NUCLEOTIDE SEQUENCE [LARGE SCALE GENOMIC DNA]</scope>
    <source>
        <strain evidence="2">NBRC 110686 / TISTR 2288 / 201-F6</strain>
    </source>
</reference>